<protein>
    <submittedName>
        <fullName evidence="2">Uncharacterized protein</fullName>
    </submittedName>
</protein>
<dbReference type="Proteomes" id="UP000572817">
    <property type="component" value="Unassembled WGS sequence"/>
</dbReference>
<evidence type="ECO:0000256" key="1">
    <source>
        <dbReference type="SAM" id="MobiDB-lite"/>
    </source>
</evidence>
<dbReference type="AlphaFoldDB" id="A0A8H4NE73"/>
<sequence length="247" mass="26941">MYRLPNLNESHSLAPSATDSTASKDRHSAAPSSEQKQTSRSGPPVAPSNTRVPWLDSFTFSPPTGAASAAAPKFFSSVPLPVWDVDDGHRAGPQPDPPGNPRHDTAGVAPRSTPARGGVRLTSRKRRKASELTAVEIFHSRSSTWAGMGAHVVLQVIDIYSMTPAKWASKVLICCLVALVDRYFSAPDAIPVVFIFRRRDFATPTGEETLLYPNEPKRNTYAVFLQLQVFLAVRIIRVFKSETFGPA</sequence>
<keyword evidence="3" id="KW-1185">Reference proteome</keyword>
<name>A0A8H4NE73_9PEZI</name>
<evidence type="ECO:0000313" key="2">
    <source>
        <dbReference type="EMBL" id="KAF4311907.1"/>
    </source>
</evidence>
<gene>
    <name evidence="2" type="ORF">GTA08_BOTSDO12709</name>
</gene>
<feature type="compositionally biased region" description="Polar residues" evidence="1">
    <location>
        <begin position="7"/>
        <end position="21"/>
    </location>
</feature>
<proteinExistence type="predicted"/>
<dbReference type="EMBL" id="WWBZ02000008">
    <property type="protein sequence ID" value="KAF4311907.1"/>
    <property type="molecule type" value="Genomic_DNA"/>
</dbReference>
<accession>A0A8H4NE73</accession>
<reference evidence="2" key="1">
    <citation type="submission" date="2020-04" db="EMBL/GenBank/DDBJ databases">
        <title>Genome Assembly and Annotation of Botryosphaeria dothidea sdau 11-99, a Latent Pathogen of Apple Fruit Ring Rot in China.</title>
        <authorList>
            <person name="Yu C."/>
            <person name="Diao Y."/>
            <person name="Lu Q."/>
            <person name="Zhao J."/>
            <person name="Cui S."/>
            <person name="Peng C."/>
            <person name="He B."/>
            <person name="Liu H."/>
        </authorList>
    </citation>
    <scope>NUCLEOTIDE SEQUENCE [LARGE SCALE GENOMIC DNA]</scope>
    <source>
        <strain evidence="2">Sdau11-99</strain>
    </source>
</reference>
<evidence type="ECO:0000313" key="3">
    <source>
        <dbReference type="Proteomes" id="UP000572817"/>
    </source>
</evidence>
<feature type="region of interest" description="Disordered" evidence="1">
    <location>
        <begin position="85"/>
        <end position="125"/>
    </location>
</feature>
<feature type="compositionally biased region" description="Polar residues" evidence="1">
    <location>
        <begin position="30"/>
        <end position="51"/>
    </location>
</feature>
<feature type="region of interest" description="Disordered" evidence="1">
    <location>
        <begin position="1"/>
        <end position="64"/>
    </location>
</feature>
<organism evidence="2 3">
    <name type="scientific">Botryosphaeria dothidea</name>
    <dbReference type="NCBI Taxonomy" id="55169"/>
    <lineage>
        <taxon>Eukaryota</taxon>
        <taxon>Fungi</taxon>
        <taxon>Dikarya</taxon>
        <taxon>Ascomycota</taxon>
        <taxon>Pezizomycotina</taxon>
        <taxon>Dothideomycetes</taxon>
        <taxon>Dothideomycetes incertae sedis</taxon>
        <taxon>Botryosphaeriales</taxon>
        <taxon>Botryosphaeriaceae</taxon>
        <taxon>Botryosphaeria</taxon>
    </lineage>
</organism>
<comment type="caution">
    <text evidence="2">The sequence shown here is derived from an EMBL/GenBank/DDBJ whole genome shotgun (WGS) entry which is preliminary data.</text>
</comment>